<sequence>MTLTLAILATALLFGGMVLYSFGFAAFVFSALPGPVASAALRQAFPHFYLFVIGSATLAAAFLVWHDPVGAALLALIAVTTLPARQILMPAINTATDTGAKGRFKALHGFSVAVTLAHIVLAGIVLARFA</sequence>
<name>A0A1Y0EFC9_9RHOB</name>
<dbReference type="GO" id="GO:0016020">
    <property type="term" value="C:membrane"/>
    <property type="evidence" value="ECO:0007669"/>
    <property type="project" value="UniProtKB-SubCell"/>
</dbReference>
<evidence type="ECO:0000256" key="2">
    <source>
        <dbReference type="ARBA" id="ARBA00022692"/>
    </source>
</evidence>
<feature type="domain" description="TMEM205-like" evidence="6">
    <location>
        <begin position="8"/>
        <end position="99"/>
    </location>
</feature>
<gene>
    <name evidence="7" type="ORF">LOKVESSMR4R_02998</name>
</gene>
<keyword evidence="8" id="KW-1185">Reference proteome</keyword>
<evidence type="ECO:0000256" key="4">
    <source>
        <dbReference type="ARBA" id="ARBA00023136"/>
    </source>
</evidence>
<evidence type="ECO:0000313" key="7">
    <source>
        <dbReference type="EMBL" id="ARU02287.1"/>
    </source>
</evidence>
<proteinExistence type="predicted"/>
<evidence type="ECO:0000256" key="3">
    <source>
        <dbReference type="ARBA" id="ARBA00022989"/>
    </source>
</evidence>
<keyword evidence="3 5" id="KW-1133">Transmembrane helix</keyword>
<keyword evidence="2 5" id="KW-0812">Transmembrane</keyword>
<reference evidence="7 8" key="1">
    <citation type="submission" date="2017-05" db="EMBL/GenBank/DDBJ databases">
        <title>Genome Sequence of Loktanella vestfoldensis Strain SMR4r Isolated from a Culture of the Diatom Skeletonema marinoi.</title>
        <authorList>
            <person name="Topel M."/>
            <person name="Pinder M.I.M."/>
            <person name="Johansson O.N."/>
            <person name="Kourtchenko O."/>
            <person name="Godhe A."/>
            <person name="Clarke A.K."/>
        </authorList>
    </citation>
    <scope>NUCLEOTIDE SEQUENCE [LARGE SCALE GENOMIC DNA]</scope>
    <source>
        <strain evidence="7 8">SMR4r</strain>
    </source>
</reference>
<evidence type="ECO:0000259" key="6">
    <source>
        <dbReference type="Pfam" id="PF13664"/>
    </source>
</evidence>
<feature type="transmembrane region" description="Helical" evidence="5">
    <location>
        <begin position="44"/>
        <end position="65"/>
    </location>
</feature>
<dbReference type="InterPro" id="IPR025423">
    <property type="entry name" value="TMEM205-like"/>
</dbReference>
<accession>A0A1Y0EFC9</accession>
<evidence type="ECO:0000313" key="8">
    <source>
        <dbReference type="Proteomes" id="UP000195273"/>
    </source>
</evidence>
<dbReference type="Pfam" id="PF13664">
    <property type="entry name" value="DUF4149"/>
    <property type="match status" value="1"/>
</dbReference>
<dbReference type="EMBL" id="CP021431">
    <property type="protein sequence ID" value="ARU02287.1"/>
    <property type="molecule type" value="Genomic_DNA"/>
</dbReference>
<evidence type="ECO:0000256" key="1">
    <source>
        <dbReference type="ARBA" id="ARBA00004370"/>
    </source>
</evidence>
<comment type="subcellular location">
    <subcellularLocation>
        <location evidence="1">Membrane</location>
    </subcellularLocation>
</comment>
<keyword evidence="4 5" id="KW-0472">Membrane</keyword>
<feature type="transmembrane region" description="Helical" evidence="5">
    <location>
        <begin position="6"/>
        <end position="32"/>
    </location>
</feature>
<dbReference type="Proteomes" id="UP000195273">
    <property type="component" value="Chromosome"/>
</dbReference>
<protein>
    <recommendedName>
        <fullName evidence="6">TMEM205-like domain-containing protein</fullName>
    </recommendedName>
</protein>
<feature type="transmembrane region" description="Helical" evidence="5">
    <location>
        <begin position="71"/>
        <end position="88"/>
    </location>
</feature>
<feature type="transmembrane region" description="Helical" evidence="5">
    <location>
        <begin position="109"/>
        <end position="129"/>
    </location>
</feature>
<dbReference type="KEGG" id="lvs:LOKVESSMR4R_02998"/>
<evidence type="ECO:0000256" key="5">
    <source>
        <dbReference type="SAM" id="Phobius"/>
    </source>
</evidence>
<dbReference type="OrthoDB" id="5741001at2"/>
<dbReference type="RefSeq" id="WP_087210003.1">
    <property type="nucleotide sequence ID" value="NZ_CP021431.1"/>
</dbReference>
<organism evidence="7 8">
    <name type="scientific">Yoonia vestfoldensis</name>
    <dbReference type="NCBI Taxonomy" id="245188"/>
    <lineage>
        <taxon>Bacteria</taxon>
        <taxon>Pseudomonadati</taxon>
        <taxon>Pseudomonadota</taxon>
        <taxon>Alphaproteobacteria</taxon>
        <taxon>Rhodobacterales</taxon>
        <taxon>Paracoccaceae</taxon>
        <taxon>Yoonia</taxon>
    </lineage>
</organism>
<dbReference type="AlphaFoldDB" id="A0A1Y0EFC9"/>